<gene>
    <name evidence="1" type="ORF">WBA_LOCUS8938</name>
</gene>
<name>A0A3P7FYW9_WUCBA</name>
<protein>
    <submittedName>
        <fullName evidence="1">Uncharacterized protein</fullName>
    </submittedName>
</protein>
<dbReference type="AlphaFoldDB" id="A0A3P7FYW9"/>
<dbReference type="InParanoid" id="A0A3P7FYW9"/>
<proteinExistence type="predicted"/>
<reference evidence="1 2" key="1">
    <citation type="submission" date="2018-11" db="EMBL/GenBank/DDBJ databases">
        <authorList>
            <consortium name="Pathogen Informatics"/>
        </authorList>
    </citation>
    <scope>NUCLEOTIDE SEQUENCE [LARGE SCALE GENOMIC DNA]</scope>
</reference>
<accession>A0A3P7FYW9</accession>
<evidence type="ECO:0000313" key="2">
    <source>
        <dbReference type="Proteomes" id="UP000270924"/>
    </source>
</evidence>
<keyword evidence="2" id="KW-1185">Reference proteome</keyword>
<sequence length="35" mass="4264">MMRKHGLLNHLIYHQHNQIAHKNLDELLNGYRVQQ</sequence>
<organism evidence="1 2">
    <name type="scientific">Wuchereria bancrofti</name>
    <dbReference type="NCBI Taxonomy" id="6293"/>
    <lineage>
        <taxon>Eukaryota</taxon>
        <taxon>Metazoa</taxon>
        <taxon>Ecdysozoa</taxon>
        <taxon>Nematoda</taxon>
        <taxon>Chromadorea</taxon>
        <taxon>Rhabditida</taxon>
        <taxon>Spirurina</taxon>
        <taxon>Spiruromorpha</taxon>
        <taxon>Filarioidea</taxon>
        <taxon>Onchocercidae</taxon>
        <taxon>Wuchereria</taxon>
    </lineage>
</organism>
<dbReference type="Proteomes" id="UP000270924">
    <property type="component" value="Unassembled WGS sequence"/>
</dbReference>
<dbReference type="EMBL" id="UYWW01008065">
    <property type="protein sequence ID" value="VDM15552.1"/>
    <property type="molecule type" value="Genomic_DNA"/>
</dbReference>
<evidence type="ECO:0000313" key="1">
    <source>
        <dbReference type="EMBL" id="VDM15552.1"/>
    </source>
</evidence>